<feature type="transmembrane region" description="Helical" evidence="1">
    <location>
        <begin position="9"/>
        <end position="28"/>
    </location>
</feature>
<dbReference type="AlphaFoldDB" id="A0A1J4KLB8"/>
<organism evidence="2 3">
    <name type="scientific">Tritrichomonas foetus</name>
    <dbReference type="NCBI Taxonomy" id="1144522"/>
    <lineage>
        <taxon>Eukaryota</taxon>
        <taxon>Metamonada</taxon>
        <taxon>Parabasalia</taxon>
        <taxon>Tritrichomonadida</taxon>
        <taxon>Tritrichomonadidae</taxon>
        <taxon>Tritrichomonas</taxon>
    </lineage>
</organism>
<dbReference type="Proteomes" id="UP000179807">
    <property type="component" value="Unassembled WGS sequence"/>
</dbReference>
<name>A0A1J4KLB8_9EUKA</name>
<dbReference type="RefSeq" id="XP_068363724.1">
    <property type="nucleotide sequence ID" value="XM_068501192.1"/>
</dbReference>
<keyword evidence="3" id="KW-1185">Reference proteome</keyword>
<reference evidence="2" key="1">
    <citation type="submission" date="2016-10" db="EMBL/GenBank/DDBJ databases">
        <authorList>
            <person name="Benchimol M."/>
            <person name="Almeida L.G."/>
            <person name="Vasconcelos A.T."/>
            <person name="Perreira-Neves A."/>
            <person name="Rosa I.A."/>
            <person name="Tasca T."/>
            <person name="Bogo M.R."/>
            <person name="de Souza W."/>
        </authorList>
    </citation>
    <scope>NUCLEOTIDE SEQUENCE [LARGE SCALE GENOMIC DNA]</scope>
    <source>
        <strain evidence="2">K</strain>
    </source>
</reference>
<keyword evidence="1" id="KW-0812">Transmembrane</keyword>
<dbReference type="SUPFAM" id="SSF48652">
    <property type="entry name" value="Tetraspanin"/>
    <property type="match status" value="1"/>
</dbReference>
<dbReference type="EMBL" id="MLAK01000607">
    <property type="protein sequence ID" value="OHT10588.1"/>
    <property type="molecule type" value="Genomic_DNA"/>
</dbReference>
<protein>
    <recommendedName>
        <fullName evidence="4">Tetraspanin family protein</fullName>
    </recommendedName>
</protein>
<evidence type="ECO:0000313" key="3">
    <source>
        <dbReference type="Proteomes" id="UP000179807"/>
    </source>
</evidence>
<accession>A0A1J4KLB8</accession>
<feature type="transmembrane region" description="Helical" evidence="1">
    <location>
        <begin position="48"/>
        <end position="68"/>
    </location>
</feature>
<feature type="transmembrane region" description="Helical" evidence="1">
    <location>
        <begin position="75"/>
        <end position="99"/>
    </location>
</feature>
<feature type="transmembrane region" description="Helical" evidence="1">
    <location>
        <begin position="164"/>
        <end position="186"/>
    </location>
</feature>
<dbReference type="GeneID" id="94835896"/>
<dbReference type="InterPro" id="IPR008952">
    <property type="entry name" value="Tetraspanin_EC2_sf"/>
</dbReference>
<gene>
    <name evidence="2" type="ORF">TRFO_20093</name>
</gene>
<evidence type="ECO:0000313" key="2">
    <source>
        <dbReference type="EMBL" id="OHT10588.1"/>
    </source>
</evidence>
<keyword evidence="1" id="KW-1133">Transmembrane helix</keyword>
<comment type="caution">
    <text evidence="2">The sequence shown here is derived from an EMBL/GenBank/DDBJ whole genome shotgun (WGS) entry which is preliminary data.</text>
</comment>
<proteinExistence type="predicted"/>
<evidence type="ECO:0008006" key="4">
    <source>
        <dbReference type="Google" id="ProtNLM"/>
    </source>
</evidence>
<sequence>MHDENTRMSCLLVGFFNFVWISMIAKMIKTDLIQWNLYGSNNFLDNLIDYTLPFFGVHFSIIACFSSIPYKWVKWILYFMFSISFCISICGFVGSFTLWELMVDGYEYLFEQTDIYQNKTMMIHEKLKCCGWGRPLQYRSITNCTNSNSCDQVISTFFYSKKDIIGTMFILVTLMNLYGLNIIHFIDESQFTF</sequence>
<dbReference type="GO" id="GO:0016020">
    <property type="term" value="C:membrane"/>
    <property type="evidence" value="ECO:0007669"/>
    <property type="project" value="InterPro"/>
</dbReference>
<keyword evidence="1" id="KW-0472">Membrane</keyword>
<dbReference type="VEuPathDB" id="TrichDB:TRFO_20093"/>
<evidence type="ECO:0000256" key="1">
    <source>
        <dbReference type="SAM" id="Phobius"/>
    </source>
</evidence>